<dbReference type="Gene3D" id="3.40.50.150">
    <property type="entry name" value="Vaccinia Virus protein VP39"/>
    <property type="match status" value="1"/>
</dbReference>
<evidence type="ECO:0000256" key="4">
    <source>
        <dbReference type="SAM" id="MobiDB-lite"/>
    </source>
</evidence>
<keyword evidence="6" id="KW-0808">Transferase</keyword>
<keyword evidence="6" id="KW-0489">Methyltransferase</keyword>
<dbReference type="GO" id="GO:0003723">
    <property type="term" value="F:RNA binding"/>
    <property type="evidence" value="ECO:0007669"/>
    <property type="project" value="UniProtKB-KW"/>
</dbReference>
<evidence type="ECO:0000313" key="6">
    <source>
        <dbReference type="EMBL" id="MDQ0314360.1"/>
    </source>
</evidence>
<evidence type="ECO:0000256" key="1">
    <source>
        <dbReference type="ARBA" id="ARBA00022884"/>
    </source>
</evidence>
<dbReference type="InterPro" id="IPR004538">
    <property type="entry name" value="Hemolysin_A/TlyA"/>
</dbReference>
<dbReference type="PANTHER" id="PTHR32319:SF0">
    <property type="entry name" value="BACTERIAL HEMOLYSIN-LIKE PROTEIN"/>
    <property type="match status" value="1"/>
</dbReference>
<dbReference type="InterPro" id="IPR029063">
    <property type="entry name" value="SAM-dependent_MTases_sf"/>
</dbReference>
<accession>A0AAE3VLU6</accession>
<dbReference type="SMART" id="SM00363">
    <property type="entry name" value="S4"/>
    <property type="match status" value="1"/>
</dbReference>
<dbReference type="PIRSF" id="PIRSF005578">
    <property type="entry name" value="TlyA"/>
    <property type="match status" value="1"/>
</dbReference>
<dbReference type="GO" id="GO:0008168">
    <property type="term" value="F:methyltransferase activity"/>
    <property type="evidence" value="ECO:0007669"/>
    <property type="project" value="UniProtKB-KW"/>
</dbReference>
<dbReference type="InterPro" id="IPR036986">
    <property type="entry name" value="S4_RNA-bd_sf"/>
</dbReference>
<keyword evidence="1 3" id="KW-0694">RNA-binding</keyword>
<dbReference type="SUPFAM" id="SSF53335">
    <property type="entry name" value="S-adenosyl-L-methionine-dependent methyltransferases"/>
    <property type="match status" value="1"/>
</dbReference>
<dbReference type="PANTHER" id="PTHR32319">
    <property type="entry name" value="BACTERIAL HEMOLYSIN-LIKE PROTEIN"/>
    <property type="match status" value="1"/>
</dbReference>
<dbReference type="CDD" id="cd02440">
    <property type="entry name" value="AdoMet_MTases"/>
    <property type="match status" value="1"/>
</dbReference>
<dbReference type="InterPro" id="IPR047048">
    <property type="entry name" value="TlyA"/>
</dbReference>
<dbReference type="Gene3D" id="3.10.290.10">
    <property type="entry name" value="RNA-binding S4 domain"/>
    <property type="match status" value="1"/>
</dbReference>
<feature type="domain" description="RNA-binding S4" evidence="5">
    <location>
        <begin position="18"/>
        <end position="83"/>
    </location>
</feature>
<dbReference type="EC" id="2.1.1.226" evidence="6"/>
<dbReference type="Proteomes" id="UP001229244">
    <property type="component" value="Unassembled WGS sequence"/>
</dbReference>
<gene>
    <name evidence="6" type="ORF">J2S73_000797</name>
</gene>
<dbReference type="EMBL" id="JAUSUL010000001">
    <property type="protein sequence ID" value="MDQ0314360.1"/>
    <property type="molecule type" value="Genomic_DNA"/>
</dbReference>
<evidence type="ECO:0000313" key="7">
    <source>
        <dbReference type="Proteomes" id="UP001229244"/>
    </source>
</evidence>
<organism evidence="6 7">
    <name type="scientific">Amorphus orientalis</name>
    <dbReference type="NCBI Taxonomy" id="649198"/>
    <lineage>
        <taxon>Bacteria</taxon>
        <taxon>Pseudomonadati</taxon>
        <taxon>Pseudomonadota</taxon>
        <taxon>Alphaproteobacteria</taxon>
        <taxon>Hyphomicrobiales</taxon>
        <taxon>Amorphaceae</taxon>
        <taxon>Amorphus</taxon>
    </lineage>
</organism>
<dbReference type="SUPFAM" id="SSF55174">
    <property type="entry name" value="Alpha-L RNA-binding motif"/>
    <property type="match status" value="1"/>
</dbReference>
<dbReference type="AlphaFoldDB" id="A0AAE3VLU6"/>
<dbReference type="RefSeq" id="WP_306884132.1">
    <property type="nucleotide sequence ID" value="NZ_JAUSUL010000001.1"/>
</dbReference>
<evidence type="ECO:0000256" key="3">
    <source>
        <dbReference type="PROSITE-ProRule" id="PRU00182"/>
    </source>
</evidence>
<dbReference type="GO" id="GO:0032259">
    <property type="term" value="P:methylation"/>
    <property type="evidence" value="ECO:0007669"/>
    <property type="project" value="UniProtKB-KW"/>
</dbReference>
<evidence type="ECO:0000259" key="5">
    <source>
        <dbReference type="SMART" id="SM00363"/>
    </source>
</evidence>
<protein>
    <submittedName>
        <fullName evidence="6">23S rRNA (Cytidine1920-2'-O)/16S rRNA (Cytidine1409-2'-O)-methyltransferase</fullName>
        <ecNumber evidence="6">2.1.1.226</ecNumber>
        <ecNumber evidence="6">2.1.1.227</ecNumber>
    </submittedName>
</protein>
<dbReference type="PROSITE" id="PS50889">
    <property type="entry name" value="S4"/>
    <property type="match status" value="1"/>
</dbReference>
<comment type="similarity">
    <text evidence="2">Belongs to the TlyA family.</text>
</comment>
<feature type="region of interest" description="Disordered" evidence="4">
    <location>
        <begin position="237"/>
        <end position="259"/>
    </location>
</feature>
<dbReference type="InterPro" id="IPR002942">
    <property type="entry name" value="S4_RNA-bd"/>
</dbReference>
<evidence type="ECO:0000256" key="2">
    <source>
        <dbReference type="ARBA" id="ARBA00029460"/>
    </source>
</evidence>
<dbReference type="InterPro" id="IPR002877">
    <property type="entry name" value="RNA_MeTrfase_FtsJ_dom"/>
</dbReference>
<dbReference type="CDD" id="cd00165">
    <property type="entry name" value="S4"/>
    <property type="match status" value="1"/>
</dbReference>
<sequence>MTDRALADNPAHSDPSRLRLDQALAERGLARSRAAARDAILRGTVTVDGRPCRRPAQRIAADADLEMDDPAGGYVSRSALKLVAALDAFAIDVTGRNALDLGASTGGFTQVLLERGAGSVTAIDVGHGQLAPLIADDPRVRSIEGLNARDLSAAHLQAAPDLIVADLSFISLTQALEPALALAAPSARLVTLVKPQFEVGRDWIGKGGLVREDAPIAAMFERLQAFLEDAGWTAGSPIPAPLTGGDGNQEYLLDARRPR</sequence>
<comment type="caution">
    <text evidence="6">The sequence shown here is derived from an EMBL/GenBank/DDBJ whole genome shotgun (WGS) entry which is preliminary data.</text>
</comment>
<dbReference type="Pfam" id="PF01728">
    <property type="entry name" value="FtsJ"/>
    <property type="match status" value="1"/>
</dbReference>
<proteinExistence type="inferred from homology"/>
<dbReference type="EC" id="2.1.1.227" evidence="6"/>
<reference evidence="6" key="1">
    <citation type="submission" date="2023-07" db="EMBL/GenBank/DDBJ databases">
        <title>Genomic Encyclopedia of Type Strains, Phase IV (KMG-IV): sequencing the most valuable type-strain genomes for metagenomic binning, comparative biology and taxonomic classification.</title>
        <authorList>
            <person name="Goeker M."/>
        </authorList>
    </citation>
    <scope>NUCLEOTIDE SEQUENCE</scope>
    <source>
        <strain evidence="6">DSM 21202</strain>
    </source>
</reference>
<name>A0AAE3VLU6_9HYPH</name>
<keyword evidence="7" id="KW-1185">Reference proteome</keyword>
<dbReference type="Pfam" id="PF01479">
    <property type="entry name" value="S4"/>
    <property type="match status" value="1"/>
</dbReference>